<evidence type="ECO:0000256" key="1">
    <source>
        <dbReference type="SAM" id="Coils"/>
    </source>
</evidence>
<keyword evidence="3" id="KW-1133">Transmembrane helix</keyword>
<evidence type="ECO:0000256" key="2">
    <source>
        <dbReference type="SAM" id="MobiDB-lite"/>
    </source>
</evidence>
<keyword evidence="1" id="KW-0175">Coiled coil</keyword>
<dbReference type="Proteomes" id="UP001485043">
    <property type="component" value="Unassembled WGS sequence"/>
</dbReference>
<reference evidence="4 5" key="1">
    <citation type="journal article" date="2024" name="Nat. Commun.">
        <title>Phylogenomics reveals the evolutionary origins of lichenization in chlorophyte algae.</title>
        <authorList>
            <person name="Puginier C."/>
            <person name="Libourel C."/>
            <person name="Otte J."/>
            <person name="Skaloud P."/>
            <person name="Haon M."/>
            <person name="Grisel S."/>
            <person name="Petersen M."/>
            <person name="Berrin J.G."/>
            <person name="Delaux P.M."/>
            <person name="Dal Grande F."/>
            <person name="Keller J."/>
        </authorList>
    </citation>
    <scope>NUCLEOTIDE SEQUENCE [LARGE SCALE GENOMIC DNA]</scope>
    <source>
        <strain evidence="4 5">SAG 2523</strain>
    </source>
</reference>
<keyword evidence="3" id="KW-0472">Membrane</keyword>
<feature type="region of interest" description="Disordered" evidence="2">
    <location>
        <begin position="536"/>
        <end position="556"/>
    </location>
</feature>
<gene>
    <name evidence="4" type="ORF">WJX84_001458</name>
</gene>
<sequence length="932" mass="100999">MVDAQAPELRQRQTSKPATPVTEAKVSQPEAEEDDRYHGLRPWVYYLWQYTGPVLALISIIGLCTSSYEDDDPTVVSRMVAYMVLLLVALVAHETRPYKRAFNIRWRDWDEIKEQGLGTGSVDNYLKREAAAASSGELGPLRKYKTTAGLCRSEPAGLVPFNCGSEVMRAGQARGPGPPKGPNADPSPSIQERVQAGIAELLASLKALKGLGGGEETGKALEAAVSSCDGSLTQLQADVGGLTSEADELRAFGNEALGENERLQKENEDLRKSCEDAVLDQQMMKALNETEKLKSSSEAYKKDQLLQQIADKEEELQRAQDQAASLVSDNDALSSRLKRAERDGKAQLEKLQRELAAVKSNISSRASSHADSSDAAASEAAAQGISKDVESLAGLLVAGKALDEETAQKASKALNDLASAQRQLSATKQENERLQKEVDELNSTVFSKSFKAPSAWAEREVKYKMEKKAWDEQVKKLKASIQKLKAENEGYRQDNKAAEFEAQLQVARQEIAQANSEKVKAQQDLHEFQIEQMRHNEVKQSAPTPQPPAASHAAPEADGVQGVISGLEQQKIGVQQPKPQTPKLRQRESLQRPDVSAYRIEPLDARTLQGIDAIISTYDMQQIEMRAPSGIQPQPHRTPQRRRQSRAADAGHGELPKLAPSRSTGDLQSLLQGFAGGSRPLYPVEAHGPSGSARRRTTGPAAEPDARAAPPPTYTNTELPGDFPEYDEDGEEISRLKASSSQHAASPSKTQPTPDVRATPPPDYTNTELPGDFPEYDDDGELIAGQRISEWNAERVQALTGADKATIERQLKEHAKENDSSLCASKRDKAKLEEEAGIGSLPHLTSASTSGPGGKPPAGAAGDKSWWSGRRASKDLDDSAASLDRLKLPHTYSAVRAGQHALIATPGGISGKASILAFAAALQHMCWLQLTS</sequence>
<proteinExistence type="predicted"/>
<feature type="region of interest" description="Disordered" evidence="2">
    <location>
        <begin position="169"/>
        <end position="189"/>
    </location>
</feature>
<feature type="region of interest" description="Disordered" evidence="2">
    <location>
        <begin position="836"/>
        <end position="867"/>
    </location>
</feature>
<feature type="compositionally biased region" description="Polar residues" evidence="2">
    <location>
        <begin position="661"/>
        <end position="671"/>
    </location>
</feature>
<name>A0AAW1T9L0_9CHLO</name>
<feature type="coiled-coil region" evidence="1">
    <location>
        <begin position="410"/>
        <end position="531"/>
    </location>
</feature>
<feature type="region of interest" description="Disordered" evidence="2">
    <location>
        <begin position="626"/>
        <end position="779"/>
    </location>
</feature>
<feature type="region of interest" description="Disordered" evidence="2">
    <location>
        <begin position="573"/>
        <end position="596"/>
    </location>
</feature>
<feature type="region of interest" description="Disordered" evidence="2">
    <location>
        <begin position="320"/>
        <end position="341"/>
    </location>
</feature>
<dbReference type="AlphaFoldDB" id="A0AAW1T9L0"/>
<evidence type="ECO:0000313" key="4">
    <source>
        <dbReference type="EMBL" id="KAK9865382.1"/>
    </source>
</evidence>
<accession>A0AAW1T9L0</accession>
<protein>
    <submittedName>
        <fullName evidence="4">Uncharacterized protein</fullName>
    </submittedName>
</protein>
<comment type="caution">
    <text evidence="4">The sequence shown here is derived from an EMBL/GenBank/DDBJ whole genome shotgun (WGS) entry which is preliminary data.</text>
</comment>
<keyword evidence="3" id="KW-0812">Transmembrane</keyword>
<feature type="compositionally biased region" description="Polar residues" evidence="2">
    <location>
        <begin position="737"/>
        <end position="753"/>
    </location>
</feature>
<feature type="compositionally biased region" description="Polar residues" evidence="2">
    <location>
        <begin position="320"/>
        <end position="333"/>
    </location>
</feature>
<feature type="transmembrane region" description="Helical" evidence="3">
    <location>
        <begin position="43"/>
        <end position="63"/>
    </location>
</feature>
<evidence type="ECO:0000313" key="5">
    <source>
        <dbReference type="Proteomes" id="UP001485043"/>
    </source>
</evidence>
<keyword evidence="5" id="KW-1185">Reference proteome</keyword>
<feature type="region of interest" description="Disordered" evidence="2">
    <location>
        <begin position="1"/>
        <end position="33"/>
    </location>
</feature>
<organism evidence="4 5">
    <name type="scientific">Apatococcus fuscideae</name>
    <dbReference type="NCBI Taxonomy" id="2026836"/>
    <lineage>
        <taxon>Eukaryota</taxon>
        <taxon>Viridiplantae</taxon>
        <taxon>Chlorophyta</taxon>
        <taxon>core chlorophytes</taxon>
        <taxon>Trebouxiophyceae</taxon>
        <taxon>Chlorellales</taxon>
        <taxon>Chlorellaceae</taxon>
        <taxon>Apatococcus</taxon>
    </lineage>
</organism>
<evidence type="ECO:0000256" key="3">
    <source>
        <dbReference type="SAM" id="Phobius"/>
    </source>
</evidence>
<dbReference type="EMBL" id="JALJOV010000254">
    <property type="protein sequence ID" value="KAK9865382.1"/>
    <property type="molecule type" value="Genomic_DNA"/>
</dbReference>
<feature type="transmembrane region" description="Helical" evidence="3">
    <location>
        <begin position="75"/>
        <end position="93"/>
    </location>
</feature>